<evidence type="ECO:0000256" key="4">
    <source>
        <dbReference type="SAM" id="MobiDB-lite"/>
    </source>
</evidence>
<evidence type="ECO:0000256" key="2">
    <source>
        <dbReference type="ARBA" id="ARBA00022857"/>
    </source>
</evidence>
<dbReference type="GO" id="GO:0016616">
    <property type="term" value="F:oxidoreductase activity, acting on the CH-OH group of donors, NAD or NADP as acceptor"/>
    <property type="evidence" value="ECO:0007669"/>
    <property type="project" value="UniProtKB-ARBA"/>
</dbReference>
<feature type="domain" description="NADP-dependent oxidoreductase" evidence="5">
    <location>
        <begin position="35"/>
        <end position="271"/>
    </location>
</feature>
<dbReference type="PANTHER" id="PTHR43827:SF3">
    <property type="entry name" value="NADP-DEPENDENT OXIDOREDUCTASE DOMAIN-CONTAINING PROTEIN"/>
    <property type="match status" value="1"/>
</dbReference>
<keyword evidence="7" id="KW-1185">Reference proteome</keyword>
<dbReference type="InterPro" id="IPR020471">
    <property type="entry name" value="AKR"/>
</dbReference>
<feature type="region of interest" description="Disordered" evidence="4">
    <location>
        <begin position="237"/>
        <end position="265"/>
    </location>
</feature>
<accession>A0A9Q4GGQ5</accession>
<evidence type="ECO:0000256" key="1">
    <source>
        <dbReference type="ARBA" id="ARBA00007905"/>
    </source>
</evidence>
<keyword evidence="3" id="KW-0560">Oxidoreductase</keyword>
<evidence type="ECO:0000259" key="5">
    <source>
        <dbReference type="Pfam" id="PF00248"/>
    </source>
</evidence>
<dbReference type="Proteomes" id="UP001149411">
    <property type="component" value="Unassembled WGS sequence"/>
</dbReference>
<dbReference type="InterPro" id="IPR018170">
    <property type="entry name" value="Aldo/ket_reductase_CS"/>
</dbReference>
<dbReference type="RefSeq" id="WP_266087607.1">
    <property type="nucleotide sequence ID" value="NZ_RKLV01000008.1"/>
</dbReference>
<dbReference type="SUPFAM" id="SSF51430">
    <property type="entry name" value="NAD(P)-linked oxidoreductase"/>
    <property type="match status" value="1"/>
</dbReference>
<dbReference type="PANTHER" id="PTHR43827">
    <property type="entry name" value="2,5-DIKETO-D-GLUCONIC ACID REDUCTASE"/>
    <property type="match status" value="1"/>
</dbReference>
<dbReference type="PRINTS" id="PR00069">
    <property type="entry name" value="ALDKETRDTASE"/>
</dbReference>
<evidence type="ECO:0000256" key="3">
    <source>
        <dbReference type="ARBA" id="ARBA00023002"/>
    </source>
</evidence>
<sequence>MKIPKVGIGTWQESKYQKNIVTKQTGSEGQSIYLHKNPDGLVEDLQQALEIGYRHIDTAQIYGLEDFVGVAIDNSSVDRDKLFVSTKVWSTNLGYKEVISSTRTSLSRLGLEYIDLLYIHKPSSSYDPYETLRAFDELYQDGVVRNVGVSNFTPELVIEAKNYLTAPLVANQIEVHPLLPQEEMVSFAETENVTIVAYSPLARGKVSEITQIEEVAKRHGISEAQVTLAWHIERGTKPIPSSSSAEHIRENLSSTSISLDGEDMRKINSISERDRIIDTDRDQ</sequence>
<evidence type="ECO:0000313" key="6">
    <source>
        <dbReference type="EMBL" id="MCX2819394.1"/>
    </source>
</evidence>
<dbReference type="Pfam" id="PF00248">
    <property type="entry name" value="Aldo_ket_red"/>
    <property type="match status" value="1"/>
</dbReference>
<dbReference type="PROSITE" id="PS00062">
    <property type="entry name" value="ALDOKETO_REDUCTASE_2"/>
    <property type="match status" value="1"/>
</dbReference>
<dbReference type="EMBL" id="RKLV01000008">
    <property type="protein sequence ID" value="MCX2819394.1"/>
    <property type="molecule type" value="Genomic_DNA"/>
</dbReference>
<proteinExistence type="inferred from homology"/>
<protein>
    <submittedName>
        <fullName evidence="6">Aldo/keto reductase</fullName>
    </submittedName>
</protein>
<dbReference type="InterPro" id="IPR023210">
    <property type="entry name" value="NADP_OxRdtase_dom"/>
</dbReference>
<keyword evidence="2" id="KW-0521">NADP</keyword>
<dbReference type="AlphaFoldDB" id="A0A9Q4GGQ5"/>
<organism evidence="6 7">
    <name type="scientific">Halorutilus salinus</name>
    <dbReference type="NCBI Taxonomy" id="2487751"/>
    <lineage>
        <taxon>Archaea</taxon>
        <taxon>Methanobacteriati</taxon>
        <taxon>Methanobacteriota</taxon>
        <taxon>Stenosarchaea group</taxon>
        <taxon>Halobacteria</taxon>
        <taxon>Halorutilales</taxon>
        <taxon>Halorutilaceae</taxon>
        <taxon>Halorutilus</taxon>
    </lineage>
</organism>
<dbReference type="PROSITE" id="PS00798">
    <property type="entry name" value="ALDOKETO_REDUCTASE_1"/>
    <property type="match status" value="1"/>
</dbReference>
<feature type="compositionally biased region" description="Polar residues" evidence="4">
    <location>
        <begin position="239"/>
        <end position="258"/>
    </location>
</feature>
<comment type="similarity">
    <text evidence="1">Belongs to the aldo/keto reductase family.</text>
</comment>
<dbReference type="Gene3D" id="3.20.20.100">
    <property type="entry name" value="NADP-dependent oxidoreductase domain"/>
    <property type="match status" value="1"/>
</dbReference>
<comment type="caution">
    <text evidence="6">The sequence shown here is derived from an EMBL/GenBank/DDBJ whole genome shotgun (WGS) entry which is preliminary data.</text>
</comment>
<dbReference type="InterPro" id="IPR036812">
    <property type="entry name" value="NAD(P)_OxRdtase_dom_sf"/>
</dbReference>
<evidence type="ECO:0000313" key="7">
    <source>
        <dbReference type="Proteomes" id="UP001149411"/>
    </source>
</evidence>
<reference evidence="6" key="1">
    <citation type="submission" date="2022-09" db="EMBL/GenBank/DDBJ databases">
        <title>Haloadaptaus new haloarchaeum isolated from saline soil.</title>
        <authorList>
            <person name="Duran-Viseras A."/>
            <person name="Sanchez-Porro C."/>
            <person name="Ventosa A."/>
        </authorList>
    </citation>
    <scope>NUCLEOTIDE SEQUENCE</scope>
    <source>
        <strain evidence="6">F3-133</strain>
    </source>
</reference>
<gene>
    <name evidence="6" type="ORF">EGH25_08530</name>
</gene>
<name>A0A9Q4GGQ5_9EURY</name>
<dbReference type="PIRSF" id="PIRSF000097">
    <property type="entry name" value="AKR"/>
    <property type="match status" value="1"/>
</dbReference>